<reference evidence="2 3" key="2">
    <citation type="submission" date="2017-10" db="EMBL/GenBank/DDBJ databases">
        <title>Genome analyses suggest a sexual origin of heterokaryosis in a supposedly ancient asexual fungus.</title>
        <authorList>
            <person name="Corradi N."/>
            <person name="Sedzielewska K."/>
            <person name="Noel J."/>
            <person name="Charron P."/>
            <person name="Farinelli L."/>
            <person name="Marton T."/>
            <person name="Kruger M."/>
            <person name="Pelin A."/>
            <person name="Brachmann A."/>
            <person name="Corradi N."/>
        </authorList>
    </citation>
    <scope>NUCLEOTIDE SEQUENCE [LARGE SCALE GENOMIC DNA]</scope>
    <source>
        <strain evidence="2 3">A1</strain>
    </source>
</reference>
<evidence type="ECO:0000313" key="3">
    <source>
        <dbReference type="Proteomes" id="UP000232688"/>
    </source>
</evidence>
<keyword evidence="1" id="KW-0472">Membrane</keyword>
<dbReference type="VEuPathDB" id="FungiDB:RhiirA1_532127"/>
<reference evidence="2 3" key="1">
    <citation type="submission" date="2017-10" db="EMBL/GenBank/DDBJ databases">
        <title>Extensive intraspecific genome diversity in a model arbuscular mycorrhizal fungus.</title>
        <authorList>
            <person name="Chen E.C.H."/>
            <person name="Morin E."/>
            <person name="Baudet D."/>
            <person name="Noel J."/>
            <person name="Ndikumana S."/>
            <person name="Charron P."/>
            <person name="St-Onge C."/>
            <person name="Giorgi J."/>
            <person name="Grigoriev I.V."/>
            <person name="Roux C."/>
            <person name="Martin F.M."/>
            <person name="Corradi N."/>
        </authorList>
    </citation>
    <scope>NUCLEOTIDE SEQUENCE [LARGE SCALE GENOMIC DNA]</scope>
    <source>
        <strain evidence="2 3">A1</strain>
    </source>
</reference>
<evidence type="ECO:0000313" key="2">
    <source>
        <dbReference type="EMBL" id="PKC71232.1"/>
    </source>
</evidence>
<dbReference type="Proteomes" id="UP000232688">
    <property type="component" value="Unassembled WGS sequence"/>
</dbReference>
<keyword evidence="1" id="KW-1133">Transmembrane helix</keyword>
<name>A0A2N0S6Q1_9GLOM</name>
<keyword evidence="1" id="KW-0812">Transmembrane</keyword>
<gene>
    <name evidence="2" type="ORF">RhiirA1_532127</name>
</gene>
<proteinExistence type="predicted"/>
<feature type="transmembrane region" description="Helical" evidence="1">
    <location>
        <begin position="30"/>
        <end position="49"/>
    </location>
</feature>
<evidence type="ECO:0000256" key="1">
    <source>
        <dbReference type="SAM" id="Phobius"/>
    </source>
</evidence>
<protein>
    <submittedName>
        <fullName evidence="2">Uncharacterized protein</fullName>
    </submittedName>
</protein>
<organism evidence="2 3">
    <name type="scientific">Rhizophagus irregularis</name>
    <dbReference type="NCBI Taxonomy" id="588596"/>
    <lineage>
        <taxon>Eukaryota</taxon>
        <taxon>Fungi</taxon>
        <taxon>Fungi incertae sedis</taxon>
        <taxon>Mucoromycota</taxon>
        <taxon>Glomeromycotina</taxon>
        <taxon>Glomeromycetes</taxon>
        <taxon>Glomerales</taxon>
        <taxon>Glomeraceae</taxon>
        <taxon>Rhizophagus</taxon>
    </lineage>
</organism>
<dbReference type="EMBL" id="LLXH01000178">
    <property type="protein sequence ID" value="PKC71232.1"/>
    <property type="molecule type" value="Genomic_DNA"/>
</dbReference>
<sequence length="51" mass="6165">MYKFYITWCRRVVDHGGSVYLAIRLNVDEYFFFNLNTLMDMFHLAILIISN</sequence>
<comment type="caution">
    <text evidence="2">The sequence shown here is derived from an EMBL/GenBank/DDBJ whole genome shotgun (WGS) entry which is preliminary data.</text>
</comment>
<accession>A0A2N0S6Q1</accession>
<dbReference type="AlphaFoldDB" id="A0A2N0S6Q1"/>